<organism evidence="1">
    <name type="scientific">mine drainage metagenome</name>
    <dbReference type="NCBI Taxonomy" id="410659"/>
    <lineage>
        <taxon>unclassified sequences</taxon>
        <taxon>metagenomes</taxon>
        <taxon>ecological metagenomes</taxon>
    </lineage>
</organism>
<dbReference type="AlphaFoldDB" id="A0A1J5TMM7"/>
<evidence type="ECO:0000313" key="1">
    <source>
        <dbReference type="EMBL" id="OIR17464.1"/>
    </source>
</evidence>
<proteinExistence type="predicted"/>
<comment type="caution">
    <text evidence="1">The sequence shown here is derived from an EMBL/GenBank/DDBJ whole genome shotgun (WGS) entry which is preliminary data.</text>
</comment>
<accession>A0A1J5TMM7</accession>
<evidence type="ECO:0008006" key="2">
    <source>
        <dbReference type="Google" id="ProtNLM"/>
    </source>
</evidence>
<reference evidence="1" key="1">
    <citation type="submission" date="2016-10" db="EMBL/GenBank/DDBJ databases">
        <title>Sequence of Gallionella enrichment culture.</title>
        <authorList>
            <person name="Poehlein A."/>
            <person name="Muehling M."/>
            <person name="Daniel R."/>
        </authorList>
    </citation>
    <scope>NUCLEOTIDE SEQUENCE</scope>
</reference>
<dbReference type="EMBL" id="MLJW01000005">
    <property type="protein sequence ID" value="OIR17464.1"/>
    <property type="molecule type" value="Genomic_DNA"/>
</dbReference>
<sequence>MELMTFEEVVSSLKRKRRAMSLLLGNGFSMSYDPNIFSYNALYTFLTLQEDELLNKLFGVIKTKNFELVMQQLDMTIALLEAFGSEPALQEQIRSASNSLKNALLHSVKELHPEHVYKMPEEKSTACANFLRQFLESGGNIYTTNYDLLLYWVLMRQGVPNPVDGFGRELENPIEVAEGEEQEWSELIWGPNKSDQNIHYLHGALHLFDSGADIVKEQYDWSGYLLENISARLDKGSYPIFVTAGNGDEKLEHIRHNRYLSHCYDRLCEMDGSLVTFGFGFGQYDEHIIEAINKAAKFSSKQPPKLWSIYIGVYSEADYAHIKSIENKFHPKVRLFDARSANVWAS</sequence>
<gene>
    <name evidence="1" type="ORF">GALL_24910</name>
</gene>
<dbReference type="InterPro" id="IPR032581">
    <property type="entry name" value="DUF4917"/>
</dbReference>
<dbReference type="Pfam" id="PF16263">
    <property type="entry name" value="DUF4917"/>
    <property type="match status" value="1"/>
</dbReference>
<protein>
    <recommendedName>
        <fullName evidence="2">DUF4917 domain-containing protein</fullName>
    </recommendedName>
</protein>
<name>A0A1J5TMM7_9ZZZZ</name>